<dbReference type="GO" id="GO:0051604">
    <property type="term" value="P:protein maturation"/>
    <property type="evidence" value="ECO:0007669"/>
    <property type="project" value="InterPro"/>
</dbReference>
<dbReference type="Proteomes" id="UP001215151">
    <property type="component" value="Unassembled WGS sequence"/>
</dbReference>
<protein>
    <recommendedName>
        <fullName evidence="6">MIP18 family-like domain-containing protein</fullName>
    </recommendedName>
</protein>
<dbReference type="GO" id="GO:0140535">
    <property type="term" value="C:intracellular protein-containing complex"/>
    <property type="evidence" value="ECO:0007669"/>
    <property type="project" value="UniProtKB-ARBA"/>
</dbReference>
<feature type="region of interest" description="Disordered" evidence="3">
    <location>
        <begin position="29"/>
        <end position="52"/>
    </location>
</feature>
<evidence type="ECO:0008006" key="6">
    <source>
        <dbReference type="Google" id="ProtNLM"/>
    </source>
</evidence>
<proteinExistence type="inferred from homology"/>
<dbReference type="EMBL" id="JAPEVG010000326">
    <property type="protein sequence ID" value="KAJ8468668.1"/>
    <property type="molecule type" value="Genomic_DNA"/>
</dbReference>
<dbReference type="Gene3D" id="3.30.300.130">
    <property type="entry name" value="Fe-S cluster assembly (FSCA)"/>
    <property type="match status" value="1"/>
</dbReference>
<dbReference type="InterPro" id="IPR039796">
    <property type="entry name" value="MIP18"/>
</dbReference>
<comment type="caution">
    <text evidence="4">The sequence shown here is derived from an EMBL/GenBank/DDBJ whole genome shotgun (WGS) entry which is preliminary data.</text>
</comment>
<dbReference type="FunFam" id="3.30.300.130:FF:000005">
    <property type="entry name" value="Mitotic spindle-associated mmxd complex subunit"/>
    <property type="match status" value="1"/>
</dbReference>
<dbReference type="SUPFAM" id="SSF117916">
    <property type="entry name" value="Fe-S cluster assembly (FSCA) domain-like"/>
    <property type="match status" value="1"/>
</dbReference>
<organism evidence="4 5">
    <name type="scientific">Trametes cubensis</name>
    <dbReference type="NCBI Taxonomy" id="1111947"/>
    <lineage>
        <taxon>Eukaryota</taxon>
        <taxon>Fungi</taxon>
        <taxon>Dikarya</taxon>
        <taxon>Basidiomycota</taxon>
        <taxon>Agaricomycotina</taxon>
        <taxon>Agaricomycetes</taxon>
        <taxon>Polyporales</taxon>
        <taxon>Polyporaceae</taxon>
        <taxon>Trametes</taxon>
    </lineage>
</organism>
<feature type="compositionally biased region" description="Acidic residues" evidence="3">
    <location>
        <begin position="37"/>
        <end position="52"/>
    </location>
</feature>
<dbReference type="AlphaFoldDB" id="A0AAD7X7M5"/>
<name>A0AAD7X7M5_9APHY</name>
<dbReference type="InterPro" id="IPR034904">
    <property type="entry name" value="FSCA_dom_sf"/>
</dbReference>
<dbReference type="GO" id="GO:0007059">
    <property type="term" value="P:chromosome segregation"/>
    <property type="evidence" value="ECO:0007669"/>
    <property type="project" value="UniProtKB-KW"/>
</dbReference>
<dbReference type="PANTHER" id="PTHR12377">
    <property type="entry name" value="CYTOSOLIC IRON-SULFUR ASSEMBLY COMPONENT 2B-RELATED"/>
    <property type="match status" value="1"/>
</dbReference>
<dbReference type="GO" id="GO:1990229">
    <property type="term" value="C:iron-sulfur cluster assembly complex"/>
    <property type="evidence" value="ECO:0007669"/>
    <property type="project" value="UniProtKB-ARBA"/>
</dbReference>
<reference evidence="4" key="1">
    <citation type="submission" date="2022-11" db="EMBL/GenBank/DDBJ databases">
        <title>Genome Sequence of Cubamyces cubensis.</title>
        <authorList>
            <person name="Buettner E."/>
        </authorList>
    </citation>
    <scope>NUCLEOTIDE SEQUENCE</scope>
    <source>
        <strain evidence="4">MPL-01</strain>
    </source>
</reference>
<dbReference type="PANTHER" id="PTHR12377:SF0">
    <property type="entry name" value="CYTOSOLIC IRON-SULFUR ASSEMBLY COMPONENT 2B"/>
    <property type="match status" value="1"/>
</dbReference>
<evidence type="ECO:0000313" key="5">
    <source>
        <dbReference type="Proteomes" id="UP001215151"/>
    </source>
</evidence>
<sequence length="332" mass="37102">MSSEVFNPNPIIFAPTKSKKTAHAYAKPNSLWLDDGERTEDEDFDQSDEPEDIDQEEIFELIRSISDPEHRSMTLEQLAVVSAPQITFDPKHPDRLTVEFTPTVPHCGMSTFIGLSIRVRLLRSLPQRFKVDIRVKPGSHQSEHALNKQLNDKERVAAALENPALLEILMTHMAATVNRRISQDLKGRAVVLSAIGYDAPTVADMLGVPGDSVKGWILSTRIIEEIHGLLRSSSALLPDEIASWIAITYGQPVSISTLQHSLKTLGYCVKKLRKAAAQRDQLTREQRKAEILSHFTADQLVFADESSKVDRTSERRYGRAVAGKHACELQSF</sequence>
<evidence type="ECO:0000313" key="4">
    <source>
        <dbReference type="EMBL" id="KAJ8468668.1"/>
    </source>
</evidence>
<comment type="similarity">
    <text evidence="1">Belongs to the MIP18 family.</text>
</comment>
<evidence type="ECO:0000256" key="2">
    <source>
        <dbReference type="ARBA" id="ARBA00022829"/>
    </source>
</evidence>
<keyword evidence="2" id="KW-0159">Chromosome partition</keyword>
<dbReference type="Gene3D" id="6.10.250.1280">
    <property type="match status" value="1"/>
</dbReference>
<evidence type="ECO:0000256" key="3">
    <source>
        <dbReference type="SAM" id="MobiDB-lite"/>
    </source>
</evidence>
<keyword evidence="5" id="KW-1185">Reference proteome</keyword>
<accession>A0AAD7X7M5</accession>
<evidence type="ECO:0000256" key="1">
    <source>
        <dbReference type="ARBA" id="ARBA00010381"/>
    </source>
</evidence>
<gene>
    <name evidence="4" type="ORF">ONZ51_g9497</name>
</gene>